<proteinExistence type="predicted"/>
<dbReference type="AlphaFoldDB" id="A0A653CQW7"/>
<dbReference type="EMBL" id="CAACVG010008561">
    <property type="protein sequence ID" value="VEN50331.1"/>
    <property type="molecule type" value="Genomic_DNA"/>
</dbReference>
<evidence type="ECO:0000313" key="2">
    <source>
        <dbReference type="Proteomes" id="UP000410492"/>
    </source>
</evidence>
<reference evidence="1 2" key="1">
    <citation type="submission" date="2019-01" db="EMBL/GenBank/DDBJ databases">
        <authorList>
            <person name="Sayadi A."/>
        </authorList>
    </citation>
    <scope>NUCLEOTIDE SEQUENCE [LARGE SCALE GENOMIC DNA]</scope>
</reference>
<organism evidence="1 2">
    <name type="scientific">Callosobruchus maculatus</name>
    <name type="common">Southern cowpea weevil</name>
    <name type="synonym">Pulse bruchid</name>
    <dbReference type="NCBI Taxonomy" id="64391"/>
    <lineage>
        <taxon>Eukaryota</taxon>
        <taxon>Metazoa</taxon>
        <taxon>Ecdysozoa</taxon>
        <taxon>Arthropoda</taxon>
        <taxon>Hexapoda</taxon>
        <taxon>Insecta</taxon>
        <taxon>Pterygota</taxon>
        <taxon>Neoptera</taxon>
        <taxon>Endopterygota</taxon>
        <taxon>Coleoptera</taxon>
        <taxon>Polyphaga</taxon>
        <taxon>Cucujiformia</taxon>
        <taxon>Chrysomeloidea</taxon>
        <taxon>Chrysomelidae</taxon>
        <taxon>Bruchinae</taxon>
        <taxon>Bruchini</taxon>
        <taxon>Callosobruchus</taxon>
    </lineage>
</organism>
<dbReference type="Proteomes" id="UP000410492">
    <property type="component" value="Unassembled WGS sequence"/>
</dbReference>
<name>A0A653CQW7_CALMS</name>
<gene>
    <name evidence="1" type="ORF">CALMAC_LOCUS11134</name>
</gene>
<sequence length="45" mass="5261">MSLYGLLFIIKSKCIQQTRTIFQEAYINKMDFKKRIRASSCVLSS</sequence>
<evidence type="ECO:0000313" key="1">
    <source>
        <dbReference type="EMBL" id="VEN50331.1"/>
    </source>
</evidence>
<protein>
    <submittedName>
        <fullName evidence="1">Uncharacterized protein</fullName>
    </submittedName>
</protein>
<accession>A0A653CQW7</accession>
<keyword evidence="2" id="KW-1185">Reference proteome</keyword>